<dbReference type="InterPro" id="IPR050127">
    <property type="entry name" value="Serine_Proteases_S1"/>
</dbReference>
<feature type="domain" description="Peptidase S1" evidence="20">
    <location>
        <begin position="1"/>
        <end position="194"/>
    </location>
</feature>
<evidence type="ECO:0000256" key="10">
    <source>
        <dbReference type="ARBA" id="ARBA00023034"/>
    </source>
</evidence>
<sequence>EFPKWKWQVTVGEFNLNQEDYGEEVFEVEGIYNHELFNKKPLDYDVALIQIKPAFDGRGIKFNGMVKPACTNKLIQTTSLMVGELLVSGWGHLNESSSKLSDVLQKATVPLIDQRECENYYPCLITERMFCAGYPDGAIDSCQGDSGGPIVFKADNYTVLYGIVSWGHGCARPNKPGVYTRVSEFISWIQKTIYSNSDNVEQIKIPC</sequence>
<evidence type="ECO:0000256" key="4">
    <source>
        <dbReference type="ARBA" id="ARBA00022525"/>
    </source>
</evidence>
<evidence type="ECO:0000256" key="13">
    <source>
        <dbReference type="ARBA" id="ARBA00036045"/>
    </source>
</evidence>
<keyword evidence="22" id="KW-1185">Reference proteome</keyword>
<evidence type="ECO:0000256" key="2">
    <source>
        <dbReference type="ARBA" id="ARBA00004555"/>
    </source>
</evidence>
<protein>
    <recommendedName>
        <fullName evidence="16">Vitamin K-dependent protein C</fullName>
        <ecNumber evidence="15">3.4.21.69</ecNumber>
    </recommendedName>
    <alternativeName>
        <fullName evidence="19">Anticoagulant protein C</fullName>
    </alternativeName>
    <alternativeName>
        <fullName evidence="17">Autoprothrombin IIA</fullName>
    </alternativeName>
    <alternativeName>
        <fullName evidence="18">Blood coagulation factor XIV</fullName>
    </alternativeName>
</protein>
<keyword evidence="11" id="KW-1015">Disulfide bond</keyword>
<evidence type="ECO:0000313" key="21">
    <source>
        <dbReference type="EMBL" id="CAG5131093.1"/>
    </source>
</evidence>
<dbReference type="Proteomes" id="UP000678393">
    <property type="component" value="Unassembled WGS sequence"/>
</dbReference>
<keyword evidence="5" id="KW-0645">Protease</keyword>
<keyword evidence="6" id="KW-0356">Hemostasis</keyword>
<dbReference type="OrthoDB" id="546450at2759"/>
<dbReference type="InterPro" id="IPR001254">
    <property type="entry name" value="Trypsin_dom"/>
</dbReference>
<evidence type="ECO:0000313" key="22">
    <source>
        <dbReference type="Proteomes" id="UP000678393"/>
    </source>
</evidence>
<dbReference type="FunFam" id="2.40.10.10:FF:000011">
    <property type="entry name" value="Coagulation factor X"/>
    <property type="match status" value="1"/>
</dbReference>
<comment type="subcellular location">
    <subcellularLocation>
        <location evidence="1">Endoplasmic reticulum</location>
    </subcellularLocation>
    <subcellularLocation>
        <location evidence="2">Golgi apparatus</location>
    </subcellularLocation>
    <subcellularLocation>
        <location evidence="3">Secreted</location>
    </subcellularLocation>
</comment>
<dbReference type="InterPro" id="IPR001314">
    <property type="entry name" value="Peptidase_S1A"/>
</dbReference>
<feature type="non-terminal residue" evidence="21">
    <location>
        <position position="207"/>
    </location>
</feature>
<gene>
    <name evidence="21" type="ORF">CUNI_LOCUS16651</name>
</gene>
<dbReference type="EMBL" id="CAJHNH020004458">
    <property type="protein sequence ID" value="CAG5131093.1"/>
    <property type="molecule type" value="Genomic_DNA"/>
</dbReference>
<organism evidence="21 22">
    <name type="scientific">Candidula unifasciata</name>
    <dbReference type="NCBI Taxonomy" id="100452"/>
    <lineage>
        <taxon>Eukaryota</taxon>
        <taxon>Metazoa</taxon>
        <taxon>Spiralia</taxon>
        <taxon>Lophotrochozoa</taxon>
        <taxon>Mollusca</taxon>
        <taxon>Gastropoda</taxon>
        <taxon>Heterobranchia</taxon>
        <taxon>Euthyneura</taxon>
        <taxon>Panpulmonata</taxon>
        <taxon>Eupulmonata</taxon>
        <taxon>Stylommatophora</taxon>
        <taxon>Helicina</taxon>
        <taxon>Helicoidea</taxon>
        <taxon>Geomitridae</taxon>
        <taxon>Candidula</taxon>
    </lineage>
</organism>
<dbReference type="SMART" id="SM00020">
    <property type="entry name" value="Tryp_SPc"/>
    <property type="match status" value="1"/>
</dbReference>
<dbReference type="GO" id="GO:0007599">
    <property type="term" value="P:hemostasis"/>
    <property type="evidence" value="ECO:0007669"/>
    <property type="project" value="UniProtKB-KW"/>
</dbReference>
<dbReference type="PROSITE" id="PS50240">
    <property type="entry name" value="TRYPSIN_DOM"/>
    <property type="match status" value="1"/>
</dbReference>
<dbReference type="InterPro" id="IPR009003">
    <property type="entry name" value="Peptidase_S1_PA"/>
</dbReference>
<dbReference type="InterPro" id="IPR043504">
    <property type="entry name" value="Peptidase_S1_PA_chymotrypsin"/>
</dbReference>
<dbReference type="SUPFAM" id="SSF50494">
    <property type="entry name" value="Trypsin-like serine proteases"/>
    <property type="match status" value="1"/>
</dbReference>
<dbReference type="PROSITE" id="PS00135">
    <property type="entry name" value="TRYPSIN_SER"/>
    <property type="match status" value="1"/>
</dbReference>
<dbReference type="Gene3D" id="2.40.10.10">
    <property type="entry name" value="Trypsin-like serine proteases"/>
    <property type="match status" value="1"/>
</dbReference>
<keyword evidence="10" id="KW-0333">Golgi apparatus</keyword>
<dbReference type="CDD" id="cd00190">
    <property type="entry name" value="Tryp_SPc"/>
    <property type="match status" value="1"/>
</dbReference>
<dbReference type="GO" id="GO:0006508">
    <property type="term" value="P:proteolysis"/>
    <property type="evidence" value="ECO:0007669"/>
    <property type="project" value="UniProtKB-KW"/>
</dbReference>
<reference evidence="21" key="1">
    <citation type="submission" date="2021-04" db="EMBL/GenBank/DDBJ databases">
        <authorList>
            <consortium name="Molecular Ecology Group"/>
        </authorList>
    </citation>
    <scope>NUCLEOTIDE SEQUENCE</scope>
</reference>
<proteinExistence type="predicted"/>
<dbReference type="GO" id="GO:0005783">
    <property type="term" value="C:endoplasmic reticulum"/>
    <property type="evidence" value="ECO:0007669"/>
    <property type="project" value="UniProtKB-SubCell"/>
</dbReference>
<keyword evidence="4" id="KW-0964">Secreted</keyword>
<evidence type="ECO:0000256" key="11">
    <source>
        <dbReference type="ARBA" id="ARBA00023157"/>
    </source>
</evidence>
<evidence type="ECO:0000256" key="9">
    <source>
        <dbReference type="ARBA" id="ARBA00022825"/>
    </source>
</evidence>
<keyword evidence="8" id="KW-0256">Endoplasmic reticulum</keyword>
<dbReference type="PANTHER" id="PTHR24264">
    <property type="entry name" value="TRYPSIN-RELATED"/>
    <property type="match status" value="1"/>
</dbReference>
<keyword evidence="7" id="KW-0378">Hydrolase</keyword>
<comment type="caution">
    <text evidence="21">The sequence shown here is derived from an EMBL/GenBank/DDBJ whole genome shotgun (WGS) entry which is preliminary data.</text>
</comment>
<evidence type="ECO:0000256" key="19">
    <source>
        <dbReference type="ARBA" id="ARBA00042906"/>
    </source>
</evidence>
<evidence type="ECO:0000256" key="17">
    <source>
        <dbReference type="ARBA" id="ARBA00041306"/>
    </source>
</evidence>
<dbReference type="InterPro" id="IPR033116">
    <property type="entry name" value="TRYPSIN_SER"/>
</dbReference>
<dbReference type="GO" id="GO:0005794">
    <property type="term" value="C:Golgi apparatus"/>
    <property type="evidence" value="ECO:0007669"/>
    <property type="project" value="UniProtKB-SubCell"/>
</dbReference>
<evidence type="ECO:0000256" key="3">
    <source>
        <dbReference type="ARBA" id="ARBA00004613"/>
    </source>
</evidence>
<dbReference type="Pfam" id="PF00089">
    <property type="entry name" value="Trypsin"/>
    <property type="match status" value="1"/>
</dbReference>
<evidence type="ECO:0000256" key="15">
    <source>
        <dbReference type="ARBA" id="ARBA00038995"/>
    </source>
</evidence>
<evidence type="ECO:0000256" key="7">
    <source>
        <dbReference type="ARBA" id="ARBA00022801"/>
    </source>
</evidence>
<keyword evidence="12" id="KW-0325">Glycoprotein</keyword>
<dbReference type="PRINTS" id="PR00722">
    <property type="entry name" value="CHYMOTRYPSIN"/>
</dbReference>
<accession>A0A8S3ZNI5</accession>
<evidence type="ECO:0000256" key="5">
    <source>
        <dbReference type="ARBA" id="ARBA00022670"/>
    </source>
</evidence>
<dbReference type="GO" id="GO:0004252">
    <property type="term" value="F:serine-type endopeptidase activity"/>
    <property type="evidence" value="ECO:0007669"/>
    <property type="project" value="UniProtKB-EC"/>
</dbReference>
<evidence type="ECO:0000256" key="14">
    <source>
        <dbReference type="ARBA" id="ARBA00037553"/>
    </source>
</evidence>
<evidence type="ECO:0000256" key="16">
    <source>
        <dbReference type="ARBA" id="ARBA00040219"/>
    </source>
</evidence>
<keyword evidence="9" id="KW-0720">Serine protease</keyword>
<dbReference type="EC" id="3.4.21.69" evidence="15"/>
<dbReference type="AlphaFoldDB" id="A0A8S3ZNI5"/>
<evidence type="ECO:0000256" key="1">
    <source>
        <dbReference type="ARBA" id="ARBA00004240"/>
    </source>
</evidence>
<dbReference type="GO" id="GO:0005615">
    <property type="term" value="C:extracellular space"/>
    <property type="evidence" value="ECO:0007669"/>
    <property type="project" value="TreeGrafter"/>
</dbReference>
<comment type="function">
    <text evidence="14">Protein C is a vitamin K-dependent serine protease that regulates blood coagulation by inactivating factors Va and VIIIa in the presence of calcium ions and phospholipids. Exerts a protective effect on the endothelial cell barrier function.</text>
</comment>
<comment type="catalytic activity">
    <reaction evidence="13">
        <text>Degradation of blood coagulation factors Va and VIIIa.</text>
        <dbReference type="EC" id="3.4.21.69"/>
    </reaction>
</comment>
<evidence type="ECO:0000256" key="8">
    <source>
        <dbReference type="ARBA" id="ARBA00022824"/>
    </source>
</evidence>
<evidence type="ECO:0000256" key="18">
    <source>
        <dbReference type="ARBA" id="ARBA00042403"/>
    </source>
</evidence>
<evidence type="ECO:0000256" key="6">
    <source>
        <dbReference type="ARBA" id="ARBA00022696"/>
    </source>
</evidence>
<name>A0A8S3ZNI5_9EUPU</name>
<dbReference type="PANTHER" id="PTHR24264:SF54">
    <property type="entry name" value="PEPTIDASE S1 DOMAIN-CONTAINING PROTEIN"/>
    <property type="match status" value="1"/>
</dbReference>
<evidence type="ECO:0000259" key="20">
    <source>
        <dbReference type="PROSITE" id="PS50240"/>
    </source>
</evidence>
<evidence type="ECO:0000256" key="12">
    <source>
        <dbReference type="ARBA" id="ARBA00023180"/>
    </source>
</evidence>